<dbReference type="SUPFAM" id="SSF89372">
    <property type="entry name" value="Fucose-specific lectin"/>
    <property type="match status" value="1"/>
</dbReference>
<dbReference type="OrthoDB" id="4696326at2759"/>
<evidence type="ECO:0000256" key="2">
    <source>
        <dbReference type="ARBA" id="ARBA00022692"/>
    </source>
</evidence>
<dbReference type="Proteomes" id="UP000236546">
    <property type="component" value="Unassembled WGS sequence"/>
</dbReference>
<organism evidence="8 9">
    <name type="scientific">Trichoderma gamsii</name>
    <dbReference type="NCBI Taxonomy" id="398673"/>
    <lineage>
        <taxon>Eukaryota</taxon>
        <taxon>Fungi</taxon>
        <taxon>Dikarya</taxon>
        <taxon>Ascomycota</taxon>
        <taxon>Pezizomycotina</taxon>
        <taxon>Sordariomycetes</taxon>
        <taxon>Hypocreomycetidae</taxon>
        <taxon>Hypocreales</taxon>
        <taxon>Hypocreaceae</taxon>
        <taxon>Trichoderma</taxon>
    </lineage>
</organism>
<evidence type="ECO:0000256" key="6">
    <source>
        <dbReference type="SAM" id="Phobius"/>
    </source>
</evidence>
<proteinExistence type="predicted"/>
<feature type="region of interest" description="Disordered" evidence="5">
    <location>
        <begin position="482"/>
        <end position="515"/>
    </location>
</feature>
<evidence type="ECO:0000256" key="1">
    <source>
        <dbReference type="ARBA" id="ARBA00004167"/>
    </source>
</evidence>
<evidence type="ECO:0000256" key="3">
    <source>
        <dbReference type="ARBA" id="ARBA00022989"/>
    </source>
</evidence>
<evidence type="ECO:0000256" key="5">
    <source>
        <dbReference type="SAM" id="MobiDB-lite"/>
    </source>
</evidence>
<feature type="chain" id="PRO_5014390767" description="Peptidase A1 domain-containing protein" evidence="7">
    <location>
        <begin position="24"/>
        <end position="515"/>
    </location>
</feature>
<evidence type="ECO:0000256" key="7">
    <source>
        <dbReference type="SAM" id="SignalP"/>
    </source>
</evidence>
<keyword evidence="2 6" id="KW-0812">Transmembrane</keyword>
<name>A0A2K0TDP9_9HYPO</name>
<keyword evidence="4 6" id="KW-0472">Membrane</keyword>
<evidence type="ECO:0000313" key="9">
    <source>
        <dbReference type="Proteomes" id="UP000236546"/>
    </source>
</evidence>
<evidence type="ECO:0000313" key="8">
    <source>
        <dbReference type="EMBL" id="PNP43655.1"/>
    </source>
</evidence>
<dbReference type="GO" id="GO:0016020">
    <property type="term" value="C:membrane"/>
    <property type="evidence" value="ECO:0007669"/>
    <property type="project" value="UniProtKB-SubCell"/>
</dbReference>
<keyword evidence="3 6" id="KW-1133">Transmembrane helix</keyword>
<sequence length="515" mass="55282">MTRILSVGAAALAASSVIGSASAASLYAFYTGTDAGVQIGMQDPKSGDIWVNDCAKMNNGNPLFPTETPLVLPVSTPVKMGGSIAATGWWDSQKVITSVFWHSVNGTIVNAIYNCDNESGTFVRQGPEYVISETANVKNSSIHENTGLAVELLGSTAGYRVFYHDNNSQVQELFYTTKTNWNYGGIVSQDPVSSFALGTGHSATDNITVVFPKSDKDIEVSRFNSDKTWHISTFPDTLENSPTNKTDTSKIAVDSSVEANFSLPAWNGAPGGMGVAIDSTFTRSVFYIGTDRLLHEAANINFAWKLFPNQSSEAWPEADEPNATMAATFNFQTSEAWIYYVSGGSLVQAYRGTSGDWSNAAVISVNSVDDETASNATGKKSTGLSNGAKAGVGVGVSLGVIAIAGLAFFFFFHRRRRQQAAAAAAAANKEQPINLGEYQTPPDQAHYMADGSMAPPYSPQRPYDAHDPAKMAQMTPVHMLATPPPPVELEQPPMIHELPPENYSYELPAESVEHR</sequence>
<feature type="transmembrane region" description="Helical" evidence="6">
    <location>
        <begin position="390"/>
        <end position="412"/>
    </location>
</feature>
<evidence type="ECO:0008006" key="10">
    <source>
        <dbReference type="Google" id="ProtNLM"/>
    </source>
</evidence>
<dbReference type="PANTHER" id="PTHR15549">
    <property type="entry name" value="PAIRED IMMUNOGLOBULIN-LIKE TYPE 2 RECEPTOR"/>
    <property type="match status" value="1"/>
</dbReference>
<keyword evidence="7" id="KW-0732">Signal</keyword>
<accession>A0A2K0TDP9</accession>
<feature type="signal peptide" evidence="7">
    <location>
        <begin position="1"/>
        <end position="23"/>
    </location>
</feature>
<dbReference type="GO" id="GO:0071944">
    <property type="term" value="C:cell periphery"/>
    <property type="evidence" value="ECO:0007669"/>
    <property type="project" value="UniProtKB-ARBA"/>
</dbReference>
<protein>
    <recommendedName>
        <fullName evidence="10">Peptidase A1 domain-containing protein</fullName>
    </recommendedName>
</protein>
<evidence type="ECO:0000256" key="4">
    <source>
        <dbReference type="ARBA" id="ARBA00023136"/>
    </source>
</evidence>
<comment type="subcellular location">
    <subcellularLocation>
        <location evidence="1">Membrane</location>
        <topology evidence="1">Single-pass membrane protein</topology>
    </subcellularLocation>
</comment>
<dbReference type="AlphaFoldDB" id="A0A2K0TDP9"/>
<dbReference type="EMBL" id="MTYH01000037">
    <property type="protein sequence ID" value="PNP43655.1"/>
    <property type="molecule type" value="Genomic_DNA"/>
</dbReference>
<dbReference type="Gene3D" id="2.120.10.70">
    <property type="entry name" value="Fucose-specific lectin"/>
    <property type="match status" value="1"/>
</dbReference>
<dbReference type="InterPro" id="IPR051694">
    <property type="entry name" value="Immunoregulatory_rcpt-like"/>
</dbReference>
<dbReference type="PANTHER" id="PTHR15549:SF26">
    <property type="entry name" value="AXIAL BUDDING PATTERN PROTEIN 2-RELATED"/>
    <property type="match status" value="1"/>
</dbReference>
<reference evidence="8 9" key="1">
    <citation type="submission" date="2017-02" db="EMBL/GenBank/DDBJ databases">
        <title>Genomes of Trichoderma spp. with biocontrol activity.</title>
        <authorList>
            <person name="Gardiner D."/>
            <person name="Kazan K."/>
            <person name="Vos C."/>
            <person name="Harvey P."/>
        </authorList>
    </citation>
    <scope>NUCLEOTIDE SEQUENCE [LARGE SCALE GENOMIC DNA]</scope>
    <source>
        <strain evidence="8 9">A5MH</strain>
    </source>
</reference>
<comment type="caution">
    <text evidence="8">The sequence shown here is derived from an EMBL/GenBank/DDBJ whole genome shotgun (WGS) entry which is preliminary data.</text>
</comment>
<gene>
    <name evidence="8" type="ORF">TGAMA5MH_04627</name>
</gene>